<dbReference type="InterPro" id="IPR029063">
    <property type="entry name" value="SAM-dependent_MTases_sf"/>
</dbReference>
<keyword evidence="5" id="KW-0949">S-adenosyl-L-methionine</keyword>
<keyword evidence="6" id="KW-0539">Nucleus</keyword>
<dbReference type="InterPro" id="IPR002052">
    <property type="entry name" value="DNA_methylase_N6_adenine_CS"/>
</dbReference>
<dbReference type="PROSITE" id="PS00092">
    <property type="entry name" value="N6_MTASE"/>
    <property type="match status" value="1"/>
</dbReference>
<dbReference type="Gene3D" id="3.40.50.150">
    <property type="entry name" value="Vaccinia Virus protein VP39"/>
    <property type="match status" value="1"/>
</dbReference>
<dbReference type="GO" id="GO:0008276">
    <property type="term" value="F:protein methyltransferase activity"/>
    <property type="evidence" value="ECO:0007669"/>
    <property type="project" value="TreeGrafter"/>
</dbReference>
<dbReference type="CDD" id="cd02440">
    <property type="entry name" value="AdoMet_MTases"/>
    <property type="match status" value="1"/>
</dbReference>
<dbReference type="GO" id="GO:0032259">
    <property type="term" value="P:methylation"/>
    <property type="evidence" value="ECO:0007669"/>
    <property type="project" value="UniProtKB-KW"/>
</dbReference>
<protein>
    <submittedName>
        <fullName evidence="8">HemK methyltransferase member 2</fullName>
    </submittedName>
</protein>
<sequence>MIPTPLTPHLSQPEYESVYEPAEDTFILLDALEQDAHLLKGSTLCLEVGSGSGCVTAFLAAICGTHRALYLTTDLNPIACRSTLVTAQTNSQPRIETINTDLTSSLSDRLSTQVDVLVFNPPYVETEEEEATTAQRDPRVKGIEKTWAGGARGMTVTNRLLSQVKDLLSPRGLFYLVAVPENKPHQILADMLVRGLHGEPAGSICTFCDSAIPSTPASQRLRLEVLETGTVLASRTADDNLPGEFEK</sequence>
<keyword evidence="3 8" id="KW-0489">Methyltransferase</keyword>
<comment type="caution">
    <text evidence="8">The sequence shown here is derived from an EMBL/GenBank/DDBJ whole genome shotgun (WGS) entry which is preliminary data.</text>
</comment>
<evidence type="ECO:0000313" key="8">
    <source>
        <dbReference type="EMBL" id="KAG0660944.1"/>
    </source>
</evidence>
<dbReference type="OrthoDB" id="406152at2759"/>
<comment type="subcellular location">
    <subcellularLocation>
        <location evidence="1">Nucleus</location>
    </subcellularLocation>
</comment>
<dbReference type="Pfam" id="PF05175">
    <property type="entry name" value="MTS"/>
    <property type="match status" value="1"/>
</dbReference>
<dbReference type="GO" id="GO:0005634">
    <property type="term" value="C:nucleus"/>
    <property type="evidence" value="ECO:0007669"/>
    <property type="project" value="UniProtKB-SubCell"/>
</dbReference>
<dbReference type="EMBL" id="PUHQ01000039">
    <property type="protein sequence ID" value="KAG0660944.1"/>
    <property type="molecule type" value="Genomic_DNA"/>
</dbReference>
<comment type="similarity">
    <text evidence="2">Belongs to the eukaryotic/archaeal PrmC-related family.</text>
</comment>
<name>A0A9P6W305_RHOMI</name>
<proteinExistence type="inferred from homology"/>
<dbReference type="GO" id="GO:0003676">
    <property type="term" value="F:nucleic acid binding"/>
    <property type="evidence" value="ECO:0007669"/>
    <property type="project" value="InterPro"/>
</dbReference>
<keyword evidence="4" id="KW-0808">Transferase</keyword>
<dbReference type="SUPFAM" id="SSF53335">
    <property type="entry name" value="S-adenosyl-L-methionine-dependent methyltransferases"/>
    <property type="match status" value="1"/>
</dbReference>
<organism evidence="8 9">
    <name type="scientific">Rhodotorula mucilaginosa</name>
    <name type="common">Yeast</name>
    <name type="synonym">Rhodotorula rubra</name>
    <dbReference type="NCBI Taxonomy" id="5537"/>
    <lineage>
        <taxon>Eukaryota</taxon>
        <taxon>Fungi</taxon>
        <taxon>Dikarya</taxon>
        <taxon>Basidiomycota</taxon>
        <taxon>Pucciniomycotina</taxon>
        <taxon>Microbotryomycetes</taxon>
        <taxon>Sporidiobolales</taxon>
        <taxon>Sporidiobolaceae</taxon>
        <taxon>Rhodotorula</taxon>
    </lineage>
</organism>
<dbReference type="FunFam" id="3.40.50.150:FF:000077">
    <property type="entry name" value="HemK methyltransferase family member 2"/>
    <property type="match status" value="1"/>
</dbReference>
<reference evidence="8 9" key="1">
    <citation type="submission" date="2020-11" db="EMBL/GenBank/DDBJ databases">
        <title>Kefir isolates.</title>
        <authorList>
            <person name="Marcisauskas S."/>
            <person name="Kim Y."/>
            <person name="Blasche S."/>
        </authorList>
    </citation>
    <scope>NUCLEOTIDE SEQUENCE [LARGE SCALE GENOMIC DNA]</scope>
    <source>
        <strain evidence="8 9">KR</strain>
    </source>
</reference>
<evidence type="ECO:0000256" key="3">
    <source>
        <dbReference type="ARBA" id="ARBA00022603"/>
    </source>
</evidence>
<dbReference type="GO" id="GO:0008757">
    <property type="term" value="F:S-adenosylmethionine-dependent methyltransferase activity"/>
    <property type="evidence" value="ECO:0007669"/>
    <property type="project" value="TreeGrafter"/>
</dbReference>
<evidence type="ECO:0000256" key="6">
    <source>
        <dbReference type="ARBA" id="ARBA00023242"/>
    </source>
</evidence>
<evidence type="ECO:0000259" key="7">
    <source>
        <dbReference type="Pfam" id="PF05175"/>
    </source>
</evidence>
<keyword evidence="9" id="KW-1185">Reference proteome</keyword>
<evidence type="ECO:0000256" key="2">
    <source>
        <dbReference type="ARBA" id="ARBA00006149"/>
    </source>
</evidence>
<dbReference type="PANTHER" id="PTHR45875">
    <property type="entry name" value="METHYLTRANSFERASE N6AMT1"/>
    <property type="match status" value="1"/>
</dbReference>
<dbReference type="InterPro" id="IPR052190">
    <property type="entry name" value="Euk-Arch_PrmC-MTase"/>
</dbReference>
<accession>A0A9P6W305</accession>
<gene>
    <name evidence="8" type="primary">N6AMT1</name>
    <name evidence="8" type="ORF">C6P46_004217</name>
</gene>
<dbReference type="GO" id="GO:0035657">
    <property type="term" value="C:eRF1 methyltransferase complex"/>
    <property type="evidence" value="ECO:0007669"/>
    <property type="project" value="TreeGrafter"/>
</dbReference>
<evidence type="ECO:0000313" key="9">
    <source>
        <dbReference type="Proteomes" id="UP000777482"/>
    </source>
</evidence>
<evidence type="ECO:0000256" key="4">
    <source>
        <dbReference type="ARBA" id="ARBA00022679"/>
    </source>
</evidence>
<dbReference type="AlphaFoldDB" id="A0A9P6W305"/>
<feature type="domain" description="Methyltransferase small" evidence="7">
    <location>
        <begin position="26"/>
        <end position="135"/>
    </location>
</feature>
<evidence type="ECO:0000256" key="1">
    <source>
        <dbReference type="ARBA" id="ARBA00004123"/>
    </source>
</evidence>
<dbReference type="InterPro" id="IPR007848">
    <property type="entry name" value="Small_mtfrase_dom"/>
</dbReference>
<dbReference type="PANTHER" id="PTHR45875:SF1">
    <property type="entry name" value="METHYLTRANSFERASE N6AMT1"/>
    <property type="match status" value="1"/>
</dbReference>
<evidence type="ECO:0000256" key="5">
    <source>
        <dbReference type="ARBA" id="ARBA00022691"/>
    </source>
</evidence>
<dbReference type="Proteomes" id="UP000777482">
    <property type="component" value="Unassembled WGS sequence"/>
</dbReference>